<dbReference type="GO" id="GO:0005886">
    <property type="term" value="C:plasma membrane"/>
    <property type="evidence" value="ECO:0007669"/>
    <property type="project" value="TreeGrafter"/>
</dbReference>
<dbReference type="GeneID" id="19972548"/>
<feature type="transmembrane region" description="Helical" evidence="5">
    <location>
        <begin position="254"/>
        <end position="273"/>
    </location>
</feature>
<evidence type="ECO:0000256" key="5">
    <source>
        <dbReference type="SAM" id="Phobius"/>
    </source>
</evidence>
<feature type="transmembrane region" description="Helical" evidence="5">
    <location>
        <begin position="220"/>
        <end position="242"/>
    </location>
</feature>
<feature type="transmembrane region" description="Helical" evidence="5">
    <location>
        <begin position="370"/>
        <end position="395"/>
    </location>
</feature>
<dbReference type="InterPro" id="IPR020846">
    <property type="entry name" value="MFS_dom"/>
</dbReference>
<keyword evidence="3 5" id="KW-1133">Transmembrane helix</keyword>
<evidence type="ECO:0000259" key="6">
    <source>
        <dbReference type="PROSITE" id="PS50850"/>
    </source>
</evidence>
<dbReference type="Proteomes" id="UP000030752">
    <property type="component" value="Unassembled WGS sequence"/>
</dbReference>
<organism evidence="7 8">
    <name type="scientific">Cyphellophora europaea (strain CBS 101466)</name>
    <name type="common">Phialophora europaea</name>
    <dbReference type="NCBI Taxonomy" id="1220924"/>
    <lineage>
        <taxon>Eukaryota</taxon>
        <taxon>Fungi</taxon>
        <taxon>Dikarya</taxon>
        <taxon>Ascomycota</taxon>
        <taxon>Pezizomycotina</taxon>
        <taxon>Eurotiomycetes</taxon>
        <taxon>Chaetothyriomycetidae</taxon>
        <taxon>Chaetothyriales</taxon>
        <taxon>Cyphellophoraceae</taxon>
        <taxon>Cyphellophora</taxon>
    </lineage>
</organism>
<reference evidence="7 8" key="1">
    <citation type="submission" date="2013-03" db="EMBL/GenBank/DDBJ databases">
        <title>The Genome Sequence of Phialophora europaea CBS 101466.</title>
        <authorList>
            <consortium name="The Broad Institute Genomics Platform"/>
            <person name="Cuomo C."/>
            <person name="de Hoog S."/>
            <person name="Gorbushina A."/>
            <person name="Walker B."/>
            <person name="Young S.K."/>
            <person name="Zeng Q."/>
            <person name="Gargeya S."/>
            <person name="Fitzgerald M."/>
            <person name="Haas B."/>
            <person name="Abouelleil A."/>
            <person name="Allen A.W."/>
            <person name="Alvarado L."/>
            <person name="Arachchi H.M."/>
            <person name="Berlin A.M."/>
            <person name="Chapman S.B."/>
            <person name="Gainer-Dewar J."/>
            <person name="Goldberg J."/>
            <person name="Griggs A."/>
            <person name="Gujja S."/>
            <person name="Hansen M."/>
            <person name="Howarth C."/>
            <person name="Imamovic A."/>
            <person name="Ireland A."/>
            <person name="Larimer J."/>
            <person name="McCowan C."/>
            <person name="Murphy C."/>
            <person name="Pearson M."/>
            <person name="Poon T.W."/>
            <person name="Priest M."/>
            <person name="Roberts A."/>
            <person name="Saif S."/>
            <person name="Shea T."/>
            <person name="Sisk P."/>
            <person name="Sykes S."/>
            <person name="Wortman J."/>
            <person name="Nusbaum C."/>
            <person name="Birren B."/>
        </authorList>
    </citation>
    <scope>NUCLEOTIDE SEQUENCE [LARGE SCALE GENOMIC DNA]</scope>
    <source>
        <strain evidence="7 8">CBS 101466</strain>
    </source>
</reference>
<feature type="transmembrane region" description="Helical" evidence="5">
    <location>
        <begin position="468"/>
        <end position="491"/>
    </location>
</feature>
<dbReference type="VEuPathDB" id="FungiDB:HMPREF1541_05209"/>
<dbReference type="GO" id="GO:1990961">
    <property type="term" value="P:xenobiotic detoxification by transmembrane export across the plasma membrane"/>
    <property type="evidence" value="ECO:0007669"/>
    <property type="project" value="TreeGrafter"/>
</dbReference>
<gene>
    <name evidence="7" type="ORF">HMPREF1541_05209</name>
</gene>
<dbReference type="RefSeq" id="XP_008717772.1">
    <property type="nucleotide sequence ID" value="XM_008719550.1"/>
</dbReference>
<dbReference type="PROSITE" id="PS50850">
    <property type="entry name" value="MFS"/>
    <property type="match status" value="1"/>
</dbReference>
<dbReference type="PANTHER" id="PTHR23502">
    <property type="entry name" value="MAJOR FACILITATOR SUPERFAMILY"/>
    <property type="match status" value="1"/>
</dbReference>
<evidence type="ECO:0000313" key="7">
    <source>
        <dbReference type="EMBL" id="ETN40929.1"/>
    </source>
</evidence>
<feature type="transmembrane region" description="Helical" evidence="5">
    <location>
        <begin position="166"/>
        <end position="186"/>
    </location>
</feature>
<dbReference type="EMBL" id="KB822720">
    <property type="protein sequence ID" value="ETN40929.1"/>
    <property type="molecule type" value="Genomic_DNA"/>
</dbReference>
<accession>W2RZ37</accession>
<evidence type="ECO:0000256" key="2">
    <source>
        <dbReference type="ARBA" id="ARBA00022692"/>
    </source>
</evidence>
<keyword evidence="8" id="KW-1185">Reference proteome</keyword>
<dbReference type="SUPFAM" id="SSF103473">
    <property type="entry name" value="MFS general substrate transporter"/>
    <property type="match status" value="1"/>
</dbReference>
<feature type="transmembrane region" description="Helical" evidence="5">
    <location>
        <begin position="407"/>
        <end position="428"/>
    </location>
</feature>
<dbReference type="GO" id="GO:0015244">
    <property type="term" value="F:fluconazole transmembrane transporter activity"/>
    <property type="evidence" value="ECO:0007669"/>
    <property type="project" value="TreeGrafter"/>
</dbReference>
<sequence>MAVQVRDTHFGRFVRFISCKRLLQYPDELDPTLANAFTLSGQPRSDELLKKEACDGVDLQNDASQPPKAAQRFYLVDWYGPDDPENPQNWSSSWKLLVATLICVLNFTVYVASSIYVPGEESLMQEFGVGEVVATLGLSFFSLGYGLGPMVLSPLSEFPTLGRNPVYFYSLLTFVLLQLPTGYAVNMPMFCVFRLITGFFSSPALATGGATLADMYHPKFVAYGICIWGSCGLLGPVAGPLIGGYIATAKDWRWTIWFVAWLNALLLILYFFLMPETSAANILYKRAVRLRAATRNERLRSKSEIDAAQHTWRDHLRVLGRAFTLTFTEPIVFALDLYTALLYGVLFIWFESFPLVFGDIYGFSIRHQGLVFLGILVFAIFSVPAFLLWVRWGIVPRVGSPNFKPEMVLPPTFVGSLALPVCLFWYGWTARESVHWIVPIVGSGWFTVAIVTLFNPVMNYLGMVYPDYAASVFAGNALFRASFGAIFPLFARQLFRNLGIGPGNSLLGGISILFLPMPFLFYMYGDRIRLISKNARHDNE</sequence>
<evidence type="ECO:0000313" key="8">
    <source>
        <dbReference type="Proteomes" id="UP000030752"/>
    </source>
</evidence>
<evidence type="ECO:0000256" key="3">
    <source>
        <dbReference type="ARBA" id="ARBA00022989"/>
    </source>
</evidence>
<keyword evidence="4 5" id="KW-0472">Membrane</keyword>
<dbReference type="Pfam" id="PF07690">
    <property type="entry name" value="MFS_1"/>
    <property type="match status" value="1"/>
</dbReference>
<feature type="transmembrane region" description="Helical" evidence="5">
    <location>
        <begin position="132"/>
        <end position="154"/>
    </location>
</feature>
<dbReference type="InterPro" id="IPR011701">
    <property type="entry name" value="MFS"/>
</dbReference>
<dbReference type="HOGENOM" id="CLU_008455_11_1_1"/>
<dbReference type="OrthoDB" id="3357846at2759"/>
<dbReference type="eggNOG" id="KOG0255">
    <property type="taxonomic scope" value="Eukaryota"/>
</dbReference>
<evidence type="ECO:0000256" key="4">
    <source>
        <dbReference type="ARBA" id="ARBA00023136"/>
    </source>
</evidence>
<feature type="domain" description="Major facilitator superfamily (MFS) profile" evidence="6">
    <location>
        <begin position="92"/>
        <end position="540"/>
    </location>
</feature>
<feature type="transmembrane region" description="Helical" evidence="5">
    <location>
        <begin position="434"/>
        <end position="456"/>
    </location>
</feature>
<dbReference type="FunCoup" id="W2RZ37">
    <property type="interactions" value="7"/>
</dbReference>
<dbReference type="PANTHER" id="PTHR23502:SF23">
    <property type="entry name" value="FLUCONAZOLE RESISTANCE PROTEIN 1"/>
    <property type="match status" value="1"/>
</dbReference>
<protein>
    <recommendedName>
        <fullName evidence="6">Major facilitator superfamily (MFS) profile domain-containing protein</fullName>
    </recommendedName>
</protein>
<comment type="subcellular location">
    <subcellularLocation>
        <location evidence="1">Membrane</location>
        <topology evidence="1">Multi-pass membrane protein</topology>
    </subcellularLocation>
</comment>
<dbReference type="AlphaFoldDB" id="W2RZ37"/>
<dbReference type="CDD" id="cd17323">
    <property type="entry name" value="MFS_Tpo1_MDR_like"/>
    <property type="match status" value="1"/>
</dbReference>
<feature type="transmembrane region" description="Helical" evidence="5">
    <location>
        <begin position="96"/>
        <end position="117"/>
    </location>
</feature>
<dbReference type="InParanoid" id="W2RZ37"/>
<evidence type="ECO:0000256" key="1">
    <source>
        <dbReference type="ARBA" id="ARBA00004141"/>
    </source>
</evidence>
<proteinExistence type="predicted"/>
<name>W2RZ37_CYPE1</name>
<keyword evidence="2 5" id="KW-0812">Transmembrane</keyword>
<dbReference type="Gene3D" id="1.20.1250.20">
    <property type="entry name" value="MFS general substrate transporter like domains"/>
    <property type="match status" value="1"/>
</dbReference>
<dbReference type="InterPro" id="IPR036259">
    <property type="entry name" value="MFS_trans_sf"/>
</dbReference>
<dbReference type="FunFam" id="1.20.1250.20:FF:000011">
    <property type="entry name" value="MFS multidrug transporter, putative"/>
    <property type="match status" value="1"/>
</dbReference>
<dbReference type="STRING" id="1220924.W2RZ37"/>
<feature type="transmembrane region" description="Helical" evidence="5">
    <location>
        <begin position="503"/>
        <end position="524"/>
    </location>
</feature>